<sequence>MTTVKIKNKIKMIIFFIDTGSSVTYISEEVLCSFRIELADPLNDSFHVSINNKGAWVKMSHAHFKDICILGMSFLTSNKLLFNINFVKNTNNFFDNINMPKFQFRSIVSKFKFFFFMFPDILLEDIDSVKEGVGFLLNAPGTSVSEIDTLPNAGLIVRKETIQKKRFS</sequence>
<dbReference type="HOGENOM" id="CLU_1587365_0_0_1"/>
<accession>U9UC36</accession>
<proteinExistence type="predicted"/>
<organism evidence="1">
    <name type="scientific">Rhizophagus irregularis (strain DAOM 181602 / DAOM 197198 / MUCL 43194)</name>
    <name type="common">Arbuscular mycorrhizal fungus</name>
    <name type="synonym">Glomus intraradices</name>
    <dbReference type="NCBI Taxonomy" id="747089"/>
    <lineage>
        <taxon>Eukaryota</taxon>
        <taxon>Fungi</taxon>
        <taxon>Fungi incertae sedis</taxon>
        <taxon>Mucoromycota</taxon>
        <taxon>Glomeromycotina</taxon>
        <taxon>Glomeromycetes</taxon>
        <taxon>Glomerales</taxon>
        <taxon>Glomeraceae</taxon>
        <taxon>Rhizophagus</taxon>
    </lineage>
</organism>
<evidence type="ECO:0000313" key="1">
    <source>
        <dbReference type="EMBL" id="ESA17247.1"/>
    </source>
</evidence>
<protein>
    <submittedName>
        <fullName evidence="1">Uncharacterized protein</fullName>
    </submittedName>
</protein>
<gene>
    <name evidence="1" type="ORF">GLOINDRAFT_321397</name>
</gene>
<dbReference type="AlphaFoldDB" id="U9UC36"/>
<name>U9UC36_RHIID</name>
<reference evidence="1" key="1">
    <citation type="submission" date="2013-07" db="EMBL/GenBank/DDBJ databases">
        <title>The genome of an arbuscular mycorrhizal fungus provides insights into the evolution of the oldest plant symbiosis.</title>
        <authorList>
            <consortium name="DOE Joint Genome Institute"/>
            <person name="Tisserant E."/>
            <person name="Malbreil M."/>
            <person name="Kuo A."/>
            <person name="Kohler A."/>
            <person name="Symeonidi A."/>
            <person name="Balestrini R."/>
            <person name="Charron P."/>
            <person name="Duensing N."/>
            <person name="Frei-dit-Frey N."/>
            <person name="Gianinazzi-Pearson V."/>
            <person name="Gilbert B."/>
            <person name="Handa Y."/>
            <person name="Hijri M."/>
            <person name="Kaul R."/>
            <person name="Kawaguchi M."/>
            <person name="Krajinski F."/>
            <person name="Lammers P."/>
            <person name="Lapierre D."/>
            <person name="Masclaux F.G."/>
            <person name="Murat C."/>
            <person name="Morin E."/>
            <person name="Ndikumana S."/>
            <person name="Pagni M."/>
            <person name="Petitpierre D."/>
            <person name="Requena N."/>
            <person name="Rosikiewicz P."/>
            <person name="Riley R."/>
            <person name="Saito K."/>
            <person name="San Clemente H."/>
            <person name="Shapiro H."/>
            <person name="van Tuinen D."/>
            <person name="Becard G."/>
            <person name="Bonfante P."/>
            <person name="Paszkowski U."/>
            <person name="Shachar-Hill Y."/>
            <person name="Young J.P."/>
            <person name="Sanders I.R."/>
            <person name="Henrissat B."/>
            <person name="Rensing S.A."/>
            <person name="Grigoriev I.V."/>
            <person name="Corradi N."/>
            <person name="Roux C."/>
            <person name="Martin F."/>
        </authorList>
    </citation>
    <scope>NUCLEOTIDE SEQUENCE</scope>
    <source>
        <strain evidence="1">DAOM 197198</strain>
    </source>
</reference>
<dbReference type="EMBL" id="KI280359">
    <property type="protein sequence ID" value="ESA17247.1"/>
    <property type="molecule type" value="Genomic_DNA"/>
</dbReference>